<dbReference type="EMBL" id="GDHC01020496">
    <property type="protein sequence ID" value="JAP98132.1"/>
    <property type="molecule type" value="Transcribed_RNA"/>
</dbReference>
<evidence type="ECO:0000313" key="2">
    <source>
        <dbReference type="EMBL" id="JAQ01254.1"/>
    </source>
</evidence>
<evidence type="ECO:0000313" key="1">
    <source>
        <dbReference type="EMBL" id="JAP98132.1"/>
    </source>
</evidence>
<accession>A0A146KNN0</accession>
<proteinExistence type="predicted"/>
<name>A0A146KNN0_LYGHE</name>
<gene>
    <name evidence="1" type="ORF">g.66019</name>
    <name evidence="2" type="ORF">g.66021</name>
</gene>
<organism evidence="1">
    <name type="scientific">Lygus hesperus</name>
    <name type="common">Western plant bug</name>
    <dbReference type="NCBI Taxonomy" id="30085"/>
    <lineage>
        <taxon>Eukaryota</taxon>
        <taxon>Metazoa</taxon>
        <taxon>Ecdysozoa</taxon>
        <taxon>Arthropoda</taxon>
        <taxon>Hexapoda</taxon>
        <taxon>Insecta</taxon>
        <taxon>Pterygota</taxon>
        <taxon>Neoptera</taxon>
        <taxon>Paraneoptera</taxon>
        <taxon>Hemiptera</taxon>
        <taxon>Heteroptera</taxon>
        <taxon>Panheteroptera</taxon>
        <taxon>Cimicomorpha</taxon>
        <taxon>Miridae</taxon>
        <taxon>Mirini</taxon>
        <taxon>Lygus</taxon>
    </lineage>
</organism>
<dbReference type="EMBL" id="GDHC01017375">
    <property type="protein sequence ID" value="JAQ01254.1"/>
    <property type="molecule type" value="Transcribed_RNA"/>
</dbReference>
<reference evidence="1" key="1">
    <citation type="journal article" date="2016" name="Gigascience">
        <title>De novo construction of an expanded transcriptome assembly for the western tarnished plant bug, Lygus hesperus.</title>
        <authorList>
            <person name="Tassone E.E."/>
            <person name="Geib S.M."/>
            <person name="Hall B."/>
            <person name="Fabrick J.A."/>
            <person name="Brent C.S."/>
            <person name="Hull J.J."/>
        </authorList>
    </citation>
    <scope>NUCLEOTIDE SEQUENCE</scope>
</reference>
<sequence length="351" mass="40225">MEDEMALAEDFLRTMIDFLENGNVENLVEGEVVNYFRMCKQIEIYNEKFKCKGYYMSMDTTTGVFSLSRSDVNRSKYDLNKLADKLFVMFCHPSTPSSLLSKALQVYLKDFGKARVGRCVSEISGLKPIFCVETTINRASEHNYNFEASLLMDGYVTIYSAPRGMSRVRAMLVQLVLEEECAGTVVAMFNIKDRVNAKVCTEVKKLLLERLKERFKTAPQCGLWLKILTSIMVFESTINDKKFMEFVLEIVKRLSRPITCVDYRVKKFNSPPGSITYNSLVTIIKKCYCNTKTRQQVINFVFNECGVNPAVWHSVIDCCHQSPFGVQSALPYYVHSTPDLISNVRAIEWKK</sequence>
<dbReference type="AlphaFoldDB" id="A0A146KNN0"/>
<protein>
    <submittedName>
        <fullName evidence="1">Uncharacterized protein</fullName>
    </submittedName>
</protein>